<dbReference type="InterPro" id="IPR018497">
    <property type="entry name" value="Peptidase_M13_C"/>
</dbReference>
<evidence type="ECO:0000256" key="5">
    <source>
        <dbReference type="ARBA" id="ARBA00022801"/>
    </source>
</evidence>
<comment type="similarity">
    <text evidence="2">Belongs to the peptidase M13 family.</text>
</comment>
<dbReference type="InterPro" id="IPR024079">
    <property type="entry name" value="MetalloPept_cat_dom_sf"/>
</dbReference>
<dbReference type="InterPro" id="IPR042089">
    <property type="entry name" value="Peptidase_M13_dom_2"/>
</dbReference>
<evidence type="ECO:0000256" key="2">
    <source>
        <dbReference type="ARBA" id="ARBA00007357"/>
    </source>
</evidence>
<dbReference type="PRINTS" id="PR00786">
    <property type="entry name" value="NEPRILYSIN"/>
</dbReference>
<evidence type="ECO:0000259" key="10">
    <source>
        <dbReference type="Pfam" id="PF05649"/>
    </source>
</evidence>
<comment type="cofactor">
    <cofactor evidence="1">
        <name>Zn(2+)</name>
        <dbReference type="ChEBI" id="CHEBI:29105"/>
    </cofactor>
</comment>
<keyword evidence="5" id="KW-0378">Hydrolase</keyword>
<dbReference type="CDD" id="cd08662">
    <property type="entry name" value="M13"/>
    <property type="match status" value="1"/>
</dbReference>
<keyword evidence="4" id="KW-0479">Metal-binding</keyword>
<feature type="signal peptide" evidence="8">
    <location>
        <begin position="1"/>
        <end position="22"/>
    </location>
</feature>
<dbReference type="GO" id="GO:0046872">
    <property type="term" value="F:metal ion binding"/>
    <property type="evidence" value="ECO:0007669"/>
    <property type="project" value="UniProtKB-KW"/>
</dbReference>
<dbReference type="InterPro" id="IPR000718">
    <property type="entry name" value="Peptidase_M13"/>
</dbReference>
<organism evidence="11">
    <name type="scientific">Hemiscolopendra marginata</name>
    <dbReference type="NCBI Taxonomy" id="943146"/>
    <lineage>
        <taxon>Eukaryota</taxon>
        <taxon>Metazoa</taxon>
        <taxon>Ecdysozoa</taxon>
        <taxon>Arthropoda</taxon>
        <taxon>Myriapoda</taxon>
        <taxon>Chilopoda</taxon>
        <taxon>Pleurostigmophora</taxon>
        <taxon>Scolopendromorpha</taxon>
        <taxon>Scolopendridae</taxon>
        <taxon>Hemiscolopendra</taxon>
    </lineage>
</organism>
<dbReference type="EMBL" id="GHBY01000355">
    <property type="protein sequence ID" value="MUP40532.1"/>
    <property type="molecule type" value="Transcribed_RNA"/>
</dbReference>
<evidence type="ECO:0000256" key="4">
    <source>
        <dbReference type="ARBA" id="ARBA00022723"/>
    </source>
</evidence>
<evidence type="ECO:0000256" key="8">
    <source>
        <dbReference type="SAM" id="SignalP"/>
    </source>
</evidence>
<reference evidence="11" key="1">
    <citation type="submission" date="2018-11" db="EMBL/GenBank/DDBJ databases">
        <title>Venom-gland transcriptomics and venom proteomics of the Florida green centipede (Hemiscolopendra marginata) reveal sex-based variation in a centipede venom.</title>
        <authorList>
            <person name="Nystrom G.S."/>
            <person name="Ward M.J."/>
            <person name="Ellsworth S.A."/>
            <person name="Rokyta D.R."/>
        </authorList>
    </citation>
    <scope>NUCLEOTIDE SEQUENCE</scope>
    <source>
        <tissue evidence="11">Venom gland</tissue>
    </source>
</reference>
<dbReference type="PANTHER" id="PTHR11733">
    <property type="entry name" value="ZINC METALLOPROTEASE FAMILY M13 NEPRILYSIN-RELATED"/>
    <property type="match status" value="1"/>
</dbReference>
<feature type="domain" description="Peptidase M13 N-terminal" evidence="10">
    <location>
        <begin position="61"/>
        <end position="445"/>
    </location>
</feature>
<keyword evidence="7" id="KW-0482">Metalloprotease</keyword>
<dbReference type="AlphaFoldDB" id="A0A646QFL4"/>
<evidence type="ECO:0000256" key="1">
    <source>
        <dbReference type="ARBA" id="ARBA00001947"/>
    </source>
</evidence>
<evidence type="ECO:0000256" key="3">
    <source>
        <dbReference type="ARBA" id="ARBA00022670"/>
    </source>
</evidence>
<dbReference type="InterPro" id="IPR008753">
    <property type="entry name" value="Peptidase_M13_N"/>
</dbReference>
<dbReference type="PANTHER" id="PTHR11733:SF167">
    <property type="entry name" value="FI17812P1-RELATED"/>
    <property type="match status" value="1"/>
</dbReference>
<protein>
    <submittedName>
        <fullName evidence="11">Neprilysin</fullName>
    </submittedName>
</protein>
<evidence type="ECO:0000256" key="6">
    <source>
        <dbReference type="ARBA" id="ARBA00022833"/>
    </source>
</evidence>
<dbReference type="Gene3D" id="1.10.1380.10">
    <property type="entry name" value="Neutral endopeptidase , domain2"/>
    <property type="match status" value="1"/>
</dbReference>
<proteinExistence type="inferred from homology"/>
<dbReference type="GO" id="GO:0016485">
    <property type="term" value="P:protein processing"/>
    <property type="evidence" value="ECO:0007669"/>
    <property type="project" value="TreeGrafter"/>
</dbReference>
<feature type="chain" id="PRO_5024955521" evidence="8">
    <location>
        <begin position="23"/>
        <end position="709"/>
    </location>
</feature>
<dbReference type="Pfam" id="PF01431">
    <property type="entry name" value="Peptidase_M13"/>
    <property type="match status" value="1"/>
</dbReference>
<dbReference type="Gene3D" id="3.40.390.10">
    <property type="entry name" value="Collagenase (Catalytic Domain)"/>
    <property type="match status" value="1"/>
</dbReference>
<name>A0A646QFL4_9MYRI</name>
<evidence type="ECO:0000259" key="9">
    <source>
        <dbReference type="Pfam" id="PF01431"/>
    </source>
</evidence>
<dbReference type="SUPFAM" id="SSF55486">
    <property type="entry name" value="Metalloproteases ('zincins'), catalytic domain"/>
    <property type="match status" value="1"/>
</dbReference>
<sequence length="709" mass="82650">MKLASLRRLLLMLLTFISQDNAMPQERKACLFQNHTNPCETRSCLKAAQTILSNMDLDQDPCDDFYRFACGGFEERYSGLNVDISVDKLLDQEMNRILKNLLTGANSEEEPKVFWKMRDFYSSCLNAEFNSKKQLQRLHQLLDEFGGWPVLKGHAWNVTNFSWQDMTAKLHSEGLDIASILGVDIYYDYYRSVTNNKRVIQIREPSTLRNSSIVHEAYRKLIEDVATHLGASQDILKQEVEDLMKFYENFSKIILKEQNSTVMFSVNSLLTVGDLYKISNEVDWLKYLRQIFPISIDVKTSIYLRFEETKLKNLISFIAKTPSRVLANFILWKVIYETIDFLEDPKMMNMKLNYKKILNFDSMPMKKEQRWLECLKDVNNLLTPALTALYGKYYFTLEHKTELLKIFEMIRNSTQFLIDNADWMKSYTKHQLKLKISNVDIALAYADDLMDDEILNKHYESLTISKSEYLLNKLHLKKFLLHLNSQETQPDALQTHWREIKTLLENNAYYDSNVVAFPVSHLKGIYFAPNRLQALNFGSLGSVFGHELFHAVTEFGLNRVTDIPDWWTSEDTEAFQNQSTCIIKQYDRFQIRRNITVNGHETLNENLSDNSGLKVAYMAYQKWIEANGEEPPLFGLPNFNGKQLFWIAFANAWCSSAYDISNLEMDFFQFYTPNNYRVIGSIQNLEEFAKDFNCPSGSPMNPSDKCNVW</sequence>
<dbReference type="PROSITE" id="PS51885">
    <property type="entry name" value="NEPRILYSIN"/>
    <property type="match status" value="1"/>
</dbReference>
<keyword evidence="6" id="KW-0862">Zinc</keyword>
<feature type="domain" description="Peptidase M13 C-terminal" evidence="9">
    <location>
        <begin position="507"/>
        <end position="708"/>
    </location>
</feature>
<keyword evidence="8" id="KW-0732">Signal</keyword>
<dbReference type="GO" id="GO:0004222">
    <property type="term" value="F:metalloendopeptidase activity"/>
    <property type="evidence" value="ECO:0007669"/>
    <property type="project" value="InterPro"/>
</dbReference>
<evidence type="ECO:0000313" key="11">
    <source>
        <dbReference type="EMBL" id="MUP40532.1"/>
    </source>
</evidence>
<keyword evidence="3" id="KW-0645">Protease</keyword>
<accession>A0A646QFL4</accession>
<dbReference type="GO" id="GO:0005886">
    <property type="term" value="C:plasma membrane"/>
    <property type="evidence" value="ECO:0007669"/>
    <property type="project" value="TreeGrafter"/>
</dbReference>
<dbReference type="Pfam" id="PF05649">
    <property type="entry name" value="Peptidase_M13_N"/>
    <property type="match status" value="1"/>
</dbReference>
<evidence type="ECO:0000256" key="7">
    <source>
        <dbReference type="ARBA" id="ARBA00023049"/>
    </source>
</evidence>